<dbReference type="EMBL" id="JXRQ01000015">
    <property type="protein sequence ID" value="KIL51562.1"/>
    <property type="molecule type" value="Genomic_DNA"/>
</dbReference>
<dbReference type="RefSeq" id="WP_041121668.1">
    <property type="nucleotide sequence ID" value="NZ_JXRQ01000015.1"/>
</dbReference>
<dbReference type="GO" id="GO:0003700">
    <property type="term" value="F:DNA-binding transcription factor activity"/>
    <property type="evidence" value="ECO:0007669"/>
    <property type="project" value="InterPro"/>
</dbReference>
<evidence type="ECO:0000256" key="1">
    <source>
        <dbReference type="ARBA" id="ARBA00004496"/>
    </source>
</evidence>
<keyword evidence="4" id="KW-0804">Transcription</keyword>
<dbReference type="OrthoDB" id="9806864at2"/>
<dbReference type="SUPFAM" id="SSF46785">
    <property type="entry name" value="Winged helix' DNA-binding domain"/>
    <property type="match status" value="1"/>
</dbReference>
<evidence type="ECO:0000256" key="2">
    <source>
        <dbReference type="ARBA" id="ARBA00023015"/>
    </source>
</evidence>
<dbReference type="AlphaFoldDB" id="A0A0C2VRM3"/>
<dbReference type="InterPro" id="IPR036390">
    <property type="entry name" value="WH_DNA-bd_sf"/>
</dbReference>
<proteinExistence type="inferred from homology"/>
<comment type="subcellular location">
    <subcellularLocation>
        <location evidence="1">Cytoplasm</location>
    </subcellularLocation>
</comment>
<feature type="domain" description="HTH marR-type" evidence="8">
    <location>
        <begin position="8"/>
        <end position="138"/>
    </location>
</feature>
<dbReference type="Gene3D" id="1.10.10.10">
    <property type="entry name" value="Winged helix-like DNA-binding domain superfamily/Winged helix DNA-binding domain"/>
    <property type="match status" value="1"/>
</dbReference>
<keyword evidence="10" id="KW-1185">Reference proteome</keyword>
<dbReference type="SMART" id="SM00347">
    <property type="entry name" value="HTH_MARR"/>
    <property type="match status" value="1"/>
</dbReference>
<evidence type="ECO:0000256" key="7">
    <source>
        <dbReference type="ARBA" id="ARBA00047207"/>
    </source>
</evidence>
<organism evidence="9 10">
    <name type="scientific">Jeotgalibacillus alimentarius</name>
    <dbReference type="NCBI Taxonomy" id="135826"/>
    <lineage>
        <taxon>Bacteria</taxon>
        <taxon>Bacillati</taxon>
        <taxon>Bacillota</taxon>
        <taxon>Bacilli</taxon>
        <taxon>Bacillales</taxon>
        <taxon>Caryophanaceae</taxon>
        <taxon>Jeotgalibacillus</taxon>
    </lineage>
</organism>
<reference evidence="9 10" key="1">
    <citation type="submission" date="2015-01" db="EMBL/GenBank/DDBJ databases">
        <title>Genome sequence of Jeotgalibacillus alimentarius.</title>
        <authorList>
            <person name="Goh K.M."/>
            <person name="Chan K.-G."/>
            <person name="Yaakop A.S."/>
            <person name="Ee R."/>
            <person name="Gan H.M."/>
            <person name="Chan C.S."/>
        </authorList>
    </citation>
    <scope>NUCLEOTIDE SEQUENCE [LARGE SCALE GENOMIC DNA]</scope>
    <source>
        <strain evidence="9 10">YKJ-13</strain>
    </source>
</reference>
<evidence type="ECO:0000256" key="5">
    <source>
        <dbReference type="ARBA" id="ARBA00046337"/>
    </source>
</evidence>
<dbReference type="Pfam" id="PF22381">
    <property type="entry name" value="Staph_reg_Sar_Rot"/>
    <property type="match status" value="1"/>
</dbReference>
<dbReference type="STRING" id="135826.KP77_10740"/>
<dbReference type="InterPro" id="IPR055166">
    <property type="entry name" value="Transc_reg_Sar_Rot_HTH"/>
</dbReference>
<dbReference type="Proteomes" id="UP000031950">
    <property type="component" value="Unassembled WGS sequence"/>
</dbReference>
<sequence length="148" mass="16838">MNDYLSLDQQLCFAVYETSSEFNKLYTKALEPFNLTYPQYLVLLALRENDGLAQKEIGEKVRLGTGTLNPMITRMTANGWVTKERSTGDSRSVVISLTEKAKNSKRDIALAIKEAIERCGIQSNEYFELMKLLGSVRDKMKKSRMEQA</sequence>
<evidence type="ECO:0000256" key="4">
    <source>
        <dbReference type="ARBA" id="ARBA00023163"/>
    </source>
</evidence>
<comment type="similarity">
    <text evidence="5">Belongs to the SarZ family.</text>
</comment>
<dbReference type="GO" id="GO:0005737">
    <property type="term" value="C:cytoplasm"/>
    <property type="evidence" value="ECO:0007669"/>
    <property type="project" value="UniProtKB-SubCell"/>
</dbReference>
<dbReference type="GO" id="GO:0003677">
    <property type="term" value="F:DNA binding"/>
    <property type="evidence" value="ECO:0007669"/>
    <property type="project" value="UniProtKB-KW"/>
</dbReference>
<accession>A0A0C2VRM3</accession>
<evidence type="ECO:0000259" key="8">
    <source>
        <dbReference type="PROSITE" id="PS50995"/>
    </source>
</evidence>
<protein>
    <recommendedName>
        <fullName evidence="6">HTH-type transcriptional regulator SarZ</fullName>
    </recommendedName>
    <alternativeName>
        <fullName evidence="7">Staphylococcal accessory regulator Z</fullName>
    </alternativeName>
</protein>
<keyword evidence="3" id="KW-0238">DNA-binding</keyword>
<gene>
    <name evidence="9" type="ORF">KP77_10740</name>
</gene>
<evidence type="ECO:0000256" key="6">
    <source>
        <dbReference type="ARBA" id="ARBA00047188"/>
    </source>
</evidence>
<dbReference type="PROSITE" id="PS50995">
    <property type="entry name" value="HTH_MARR_2"/>
    <property type="match status" value="1"/>
</dbReference>
<keyword evidence="2" id="KW-0805">Transcription regulation</keyword>
<dbReference type="PATRIC" id="fig|135826.4.peg.1069"/>
<dbReference type="InterPro" id="IPR036388">
    <property type="entry name" value="WH-like_DNA-bd_sf"/>
</dbReference>
<dbReference type="InterPro" id="IPR000835">
    <property type="entry name" value="HTH_MarR-typ"/>
</dbReference>
<comment type="caution">
    <text evidence="9">The sequence shown here is derived from an EMBL/GenBank/DDBJ whole genome shotgun (WGS) entry which is preliminary data.</text>
</comment>
<dbReference type="PANTHER" id="PTHR42756:SF1">
    <property type="entry name" value="TRANSCRIPTIONAL REPRESSOR OF EMRAB OPERON"/>
    <property type="match status" value="1"/>
</dbReference>
<name>A0A0C2VRM3_9BACL</name>
<evidence type="ECO:0000256" key="3">
    <source>
        <dbReference type="ARBA" id="ARBA00023125"/>
    </source>
</evidence>
<evidence type="ECO:0000313" key="9">
    <source>
        <dbReference type="EMBL" id="KIL51562.1"/>
    </source>
</evidence>
<evidence type="ECO:0000313" key="10">
    <source>
        <dbReference type="Proteomes" id="UP000031950"/>
    </source>
</evidence>
<dbReference type="PANTHER" id="PTHR42756">
    <property type="entry name" value="TRANSCRIPTIONAL REGULATOR, MARR"/>
    <property type="match status" value="1"/>
</dbReference>